<gene>
    <name evidence="1" type="ORF">L1987_62181</name>
</gene>
<evidence type="ECO:0000313" key="2">
    <source>
        <dbReference type="Proteomes" id="UP001056120"/>
    </source>
</evidence>
<comment type="caution">
    <text evidence="1">The sequence shown here is derived from an EMBL/GenBank/DDBJ whole genome shotgun (WGS) entry which is preliminary data.</text>
</comment>
<organism evidence="1 2">
    <name type="scientific">Smallanthus sonchifolius</name>
    <dbReference type="NCBI Taxonomy" id="185202"/>
    <lineage>
        <taxon>Eukaryota</taxon>
        <taxon>Viridiplantae</taxon>
        <taxon>Streptophyta</taxon>
        <taxon>Embryophyta</taxon>
        <taxon>Tracheophyta</taxon>
        <taxon>Spermatophyta</taxon>
        <taxon>Magnoliopsida</taxon>
        <taxon>eudicotyledons</taxon>
        <taxon>Gunneridae</taxon>
        <taxon>Pentapetalae</taxon>
        <taxon>asterids</taxon>
        <taxon>campanulids</taxon>
        <taxon>Asterales</taxon>
        <taxon>Asteraceae</taxon>
        <taxon>Asteroideae</taxon>
        <taxon>Heliantheae alliance</taxon>
        <taxon>Millerieae</taxon>
        <taxon>Smallanthus</taxon>
    </lineage>
</organism>
<evidence type="ECO:0000313" key="1">
    <source>
        <dbReference type="EMBL" id="KAI3730999.1"/>
    </source>
</evidence>
<reference evidence="1 2" key="2">
    <citation type="journal article" date="2022" name="Mol. Ecol. Resour.">
        <title>The genomes of chicory, endive, great burdock and yacon provide insights into Asteraceae paleo-polyploidization history and plant inulin production.</title>
        <authorList>
            <person name="Fan W."/>
            <person name="Wang S."/>
            <person name="Wang H."/>
            <person name="Wang A."/>
            <person name="Jiang F."/>
            <person name="Liu H."/>
            <person name="Zhao H."/>
            <person name="Xu D."/>
            <person name="Zhang Y."/>
        </authorList>
    </citation>
    <scope>NUCLEOTIDE SEQUENCE [LARGE SCALE GENOMIC DNA]</scope>
    <source>
        <strain evidence="2">cv. Yunnan</strain>
        <tissue evidence="1">Leaves</tissue>
    </source>
</reference>
<accession>A0ACB9C9N9</accession>
<reference evidence="2" key="1">
    <citation type="journal article" date="2022" name="Mol. Ecol. Resour.">
        <title>The genomes of chicory, endive, great burdock and yacon provide insights into Asteraceae palaeo-polyploidization history and plant inulin production.</title>
        <authorList>
            <person name="Fan W."/>
            <person name="Wang S."/>
            <person name="Wang H."/>
            <person name="Wang A."/>
            <person name="Jiang F."/>
            <person name="Liu H."/>
            <person name="Zhao H."/>
            <person name="Xu D."/>
            <person name="Zhang Y."/>
        </authorList>
    </citation>
    <scope>NUCLEOTIDE SEQUENCE [LARGE SCALE GENOMIC DNA]</scope>
    <source>
        <strain evidence="2">cv. Yunnan</strain>
    </source>
</reference>
<keyword evidence="2" id="KW-1185">Reference proteome</keyword>
<dbReference type="EMBL" id="CM042038">
    <property type="protein sequence ID" value="KAI3730999.1"/>
    <property type="molecule type" value="Genomic_DNA"/>
</dbReference>
<name>A0ACB9C9N9_9ASTR</name>
<dbReference type="Proteomes" id="UP001056120">
    <property type="component" value="Linkage Group LG21"/>
</dbReference>
<protein>
    <submittedName>
        <fullName evidence="1">Uncharacterized protein</fullName>
    </submittedName>
</protein>
<proteinExistence type="predicted"/>
<sequence>MELNEVEIVRRAEDRWRWGLGLNRVLYLFSVFPGERFVSDQWLGILRKTGLGNTRDADTVIQCATRIEFLGAESMKHVRADLTNQVSLEIWSLAETLIETILENSALLHDHSFCNVFGQIACVPAKIRFLVKAETVWLKDFFVHTATPFC</sequence>